<name>A0A7J0BFJ7_9BACT</name>
<evidence type="ECO:0000313" key="2">
    <source>
        <dbReference type="EMBL" id="GFM31945.1"/>
    </source>
</evidence>
<keyword evidence="3" id="KW-1185">Reference proteome</keyword>
<gene>
    <name evidence="2" type="ORF">DSM101010T_03100</name>
</gene>
<evidence type="ECO:0008006" key="4">
    <source>
        <dbReference type="Google" id="ProtNLM"/>
    </source>
</evidence>
<organism evidence="2 3">
    <name type="scientific">Desulfovibrio subterraneus</name>
    <dbReference type="NCBI Taxonomy" id="2718620"/>
    <lineage>
        <taxon>Bacteria</taxon>
        <taxon>Pseudomonadati</taxon>
        <taxon>Thermodesulfobacteriota</taxon>
        <taxon>Desulfovibrionia</taxon>
        <taxon>Desulfovibrionales</taxon>
        <taxon>Desulfovibrionaceae</taxon>
        <taxon>Desulfovibrio</taxon>
    </lineage>
</organism>
<protein>
    <recommendedName>
        <fullName evidence="4">Magnesium transporter MgtE intracellular domain-containing protein</fullName>
    </recommendedName>
</protein>
<sequence length="231" mass="25204">MPKKNDSKNSSNSTKQQRFGTSLRLFRLCKLLALAVVFKLVILATLALDLTGWQIPFLSAPSGSVAQVANAPAASGLPVSAAVAASQAMAASPAFAANATAPAQPAQDSLTWESLQQKQDELNRREQELNRLQNELDQKIQNLQSLETRMQTMLKDAEEAKDKKMRHLVDVYSNMKAKQAAEVLSSLDEGIAVRILAGMRGRQAGEILTFVKPDKAARLSEALTRMQLPFE</sequence>
<evidence type="ECO:0000313" key="3">
    <source>
        <dbReference type="Proteomes" id="UP000503840"/>
    </source>
</evidence>
<dbReference type="InterPro" id="IPR038076">
    <property type="entry name" value="MgtE_N_sf"/>
</dbReference>
<comment type="caution">
    <text evidence="2">The sequence shown here is derived from an EMBL/GenBank/DDBJ whole genome shotgun (WGS) entry which is preliminary data.</text>
</comment>
<dbReference type="Proteomes" id="UP000503840">
    <property type="component" value="Unassembled WGS sequence"/>
</dbReference>
<dbReference type="RefSeq" id="WP_174403632.1">
    <property type="nucleotide sequence ID" value="NZ_BLVO01000004.1"/>
</dbReference>
<dbReference type="EMBL" id="BLVO01000004">
    <property type="protein sequence ID" value="GFM31945.1"/>
    <property type="molecule type" value="Genomic_DNA"/>
</dbReference>
<reference evidence="2 3" key="1">
    <citation type="submission" date="2020-05" db="EMBL/GenBank/DDBJ databases">
        <title>Draft genome sequence of Desulfovibrio sp. strain HN2T.</title>
        <authorList>
            <person name="Ueno A."/>
            <person name="Tamazawa S."/>
            <person name="Tamamura S."/>
            <person name="Murakami T."/>
            <person name="Kiyama T."/>
            <person name="Inomata H."/>
            <person name="Amano Y."/>
            <person name="Miyakawa K."/>
            <person name="Tamaki H."/>
            <person name="Naganuma T."/>
            <person name="Kaneko K."/>
        </authorList>
    </citation>
    <scope>NUCLEOTIDE SEQUENCE [LARGE SCALE GENOMIC DNA]</scope>
    <source>
        <strain evidence="2 3">HN2</strain>
    </source>
</reference>
<dbReference type="SUPFAM" id="SSF158791">
    <property type="entry name" value="MgtE N-terminal domain-like"/>
    <property type="match status" value="1"/>
</dbReference>
<evidence type="ECO:0000256" key="1">
    <source>
        <dbReference type="SAM" id="Coils"/>
    </source>
</evidence>
<feature type="coiled-coil region" evidence="1">
    <location>
        <begin position="112"/>
        <end position="163"/>
    </location>
</feature>
<proteinExistence type="predicted"/>
<keyword evidence="1" id="KW-0175">Coiled coil</keyword>
<accession>A0A7J0BFJ7</accession>
<dbReference type="AlphaFoldDB" id="A0A7J0BFJ7"/>
<dbReference type="Gene3D" id="1.25.60.10">
    <property type="entry name" value="MgtE N-terminal domain-like"/>
    <property type="match status" value="1"/>
</dbReference>